<organism evidence="6 7">
    <name type="scientific">Dyadobacter flavalbus</name>
    <dbReference type="NCBI Taxonomy" id="2579942"/>
    <lineage>
        <taxon>Bacteria</taxon>
        <taxon>Pseudomonadati</taxon>
        <taxon>Bacteroidota</taxon>
        <taxon>Cytophagia</taxon>
        <taxon>Cytophagales</taxon>
        <taxon>Spirosomataceae</taxon>
        <taxon>Dyadobacter</taxon>
    </lineage>
</organism>
<comment type="caution">
    <text evidence="6">The sequence shown here is derived from an EMBL/GenBank/DDBJ whole genome shotgun (WGS) entry which is preliminary data.</text>
</comment>
<dbReference type="Gene3D" id="3.40.50.200">
    <property type="entry name" value="Peptidase S8/S53 domain"/>
    <property type="match status" value="1"/>
</dbReference>
<keyword evidence="7" id="KW-1185">Reference proteome</keyword>
<dbReference type="InterPro" id="IPR000209">
    <property type="entry name" value="Peptidase_S8/S53_dom"/>
</dbReference>
<dbReference type="AlphaFoldDB" id="A0A5M8QXI2"/>
<dbReference type="InterPro" id="IPR036852">
    <property type="entry name" value="Peptidase_S8/S53_dom_sf"/>
</dbReference>
<evidence type="ECO:0000256" key="4">
    <source>
        <dbReference type="ARBA" id="ARBA00022825"/>
    </source>
</evidence>
<dbReference type="OrthoDB" id="1489285at2"/>
<feature type="domain" description="Peptidase S8/S53" evidence="5">
    <location>
        <begin position="152"/>
        <end position="420"/>
    </location>
</feature>
<keyword evidence="3" id="KW-0378">Hydrolase</keyword>
<evidence type="ECO:0000256" key="3">
    <source>
        <dbReference type="ARBA" id="ARBA00022801"/>
    </source>
</evidence>
<sequence length="475" mass="53665">MDKKPSGDLPLWIRRSKKRNDQYAPLFLKTYKQNQICVFFKELPTAEDIAVVKNFLLVTAKEINGRRRIDSDHVEVVKCDDCGCLAVLFIGDLFHTVINGEGVVVGSVPSPPVVGEYSHNFFNDSPFEKENGSFFNEYPLFQKPKDIDTGKEKIVVAVLDTGFDDKLIDSDYLWKSKPDDFGPDCYKDVESGWNFSEMSSGNMGNSDFSDDNPYRHGTVVSMFIINEFLNSQNNAVEIMPLKTHKANGQGDFFGIICAIHFAMAKGAHIINASWGFYYYYRNQFAYFDNLINKTLKESGILFITAAGNKFADEELIAKEIYLKEYGLNITDEQLRNLAIHHFYPADLSVYPNSVLTVTTTDGKNTSPTQNFSRRYVDLGVFADEEMKFYVPFQGKSCRDMISGSSFATAIATGVIGAFAQKKLLRLENIDKTQLLHTLTLVDDSELLPAVMFDVPELEFKHIKKGTCTRKTSRNN</sequence>
<evidence type="ECO:0000313" key="6">
    <source>
        <dbReference type="EMBL" id="KAA6439386.1"/>
    </source>
</evidence>
<reference evidence="6 7" key="1">
    <citation type="submission" date="2019-05" db="EMBL/GenBank/DDBJ databases">
        <authorList>
            <person name="Qu J.-H."/>
        </authorList>
    </citation>
    <scope>NUCLEOTIDE SEQUENCE [LARGE SCALE GENOMIC DNA]</scope>
    <source>
        <strain evidence="6 7">NS28</strain>
    </source>
</reference>
<dbReference type="Pfam" id="PF00082">
    <property type="entry name" value="Peptidase_S8"/>
    <property type="match status" value="1"/>
</dbReference>
<dbReference type="PANTHER" id="PTHR43806">
    <property type="entry name" value="PEPTIDASE S8"/>
    <property type="match status" value="1"/>
</dbReference>
<protein>
    <submittedName>
        <fullName evidence="6">S8 family serine peptidase</fullName>
    </submittedName>
</protein>
<name>A0A5M8QXI2_9BACT</name>
<dbReference type="EMBL" id="VBSN01000038">
    <property type="protein sequence ID" value="KAA6439386.1"/>
    <property type="molecule type" value="Genomic_DNA"/>
</dbReference>
<comment type="similarity">
    <text evidence="1">Belongs to the peptidase S8 family.</text>
</comment>
<dbReference type="SUPFAM" id="SSF52743">
    <property type="entry name" value="Subtilisin-like"/>
    <property type="match status" value="1"/>
</dbReference>
<proteinExistence type="inferred from homology"/>
<dbReference type="PANTHER" id="PTHR43806:SF11">
    <property type="entry name" value="CEREVISIN-RELATED"/>
    <property type="match status" value="1"/>
</dbReference>
<dbReference type="RefSeq" id="WP_139012636.1">
    <property type="nucleotide sequence ID" value="NZ_VBSN01000038.1"/>
</dbReference>
<evidence type="ECO:0000256" key="1">
    <source>
        <dbReference type="ARBA" id="ARBA00011073"/>
    </source>
</evidence>
<evidence type="ECO:0000313" key="7">
    <source>
        <dbReference type="Proteomes" id="UP000323994"/>
    </source>
</evidence>
<evidence type="ECO:0000256" key="2">
    <source>
        <dbReference type="ARBA" id="ARBA00022670"/>
    </source>
</evidence>
<evidence type="ECO:0000259" key="5">
    <source>
        <dbReference type="Pfam" id="PF00082"/>
    </source>
</evidence>
<dbReference type="Proteomes" id="UP000323994">
    <property type="component" value="Unassembled WGS sequence"/>
</dbReference>
<keyword evidence="2" id="KW-0645">Protease</keyword>
<keyword evidence="4" id="KW-0720">Serine protease</keyword>
<dbReference type="GO" id="GO:0004252">
    <property type="term" value="F:serine-type endopeptidase activity"/>
    <property type="evidence" value="ECO:0007669"/>
    <property type="project" value="InterPro"/>
</dbReference>
<accession>A0A5M8QXI2</accession>
<gene>
    <name evidence="6" type="ORF">FEM33_14090</name>
</gene>
<dbReference type="InterPro" id="IPR050131">
    <property type="entry name" value="Peptidase_S8_subtilisin-like"/>
</dbReference>
<dbReference type="GO" id="GO:0006508">
    <property type="term" value="P:proteolysis"/>
    <property type="evidence" value="ECO:0007669"/>
    <property type="project" value="UniProtKB-KW"/>
</dbReference>